<evidence type="ECO:0000256" key="5">
    <source>
        <dbReference type="ARBA" id="ARBA00023145"/>
    </source>
</evidence>
<comment type="similarity">
    <text evidence="1">Belongs to the peptidase C1 family.</text>
</comment>
<dbReference type="InterPro" id="IPR000169">
    <property type="entry name" value="Pept_cys_AS"/>
</dbReference>
<dbReference type="SMART" id="SM00645">
    <property type="entry name" value="Pept_C1"/>
    <property type="match status" value="1"/>
</dbReference>
<dbReference type="SMART" id="SM00848">
    <property type="entry name" value="Inhibitor_I29"/>
    <property type="match status" value="1"/>
</dbReference>
<gene>
    <name evidence="10" type="ORF">LGLO00237_LOCUS9256</name>
</gene>
<dbReference type="GO" id="GO:0008234">
    <property type="term" value="F:cysteine-type peptidase activity"/>
    <property type="evidence" value="ECO:0007669"/>
    <property type="project" value="InterPro"/>
</dbReference>
<dbReference type="CDD" id="cd02248">
    <property type="entry name" value="Peptidase_C1A"/>
    <property type="match status" value="1"/>
</dbReference>
<evidence type="ECO:0000256" key="6">
    <source>
        <dbReference type="ARBA" id="ARBA00023157"/>
    </source>
</evidence>
<evidence type="ECO:0000256" key="1">
    <source>
        <dbReference type="ARBA" id="ARBA00008455"/>
    </source>
</evidence>
<protein>
    <submittedName>
        <fullName evidence="10">Uncharacterized protein</fullName>
    </submittedName>
</protein>
<evidence type="ECO:0000256" key="4">
    <source>
        <dbReference type="ARBA" id="ARBA00022801"/>
    </source>
</evidence>
<feature type="signal peptide" evidence="7">
    <location>
        <begin position="1"/>
        <end position="16"/>
    </location>
</feature>
<dbReference type="InterPro" id="IPR013201">
    <property type="entry name" value="Prot_inhib_I29"/>
</dbReference>
<dbReference type="InterPro" id="IPR039417">
    <property type="entry name" value="Peptidase_C1A_papain-like"/>
</dbReference>
<dbReference type="FunFam" id="3.90.70.10:FF:000067">
    <property type="entry name" value="Senescence-specific cysteine protease"/>
    <property type="match status" value="1"/>
</dbReference>
<evidence type="ECO:0000256" key="3">
    <source>
        <dbReference type="ARBA" id="ARBA00022729"/>
    </source>
</evidence>
<dbReference type="EMBL" id="HBIV01012509">
    <property type="protein sequence ID" value="CAE0657688.1"/>
    <property type="molecule type" value="Transcribed_RNA"/>
</dbReference>
<dbReference type="SUPFAM" id="SSF54001">
    <property type="entry name" value="Cysteine proteinases"/>
    <property type="match status" value="1"/>
</dbReference>
<dbReference type="AlphaFoldDB" id="A0A7S4DM46"/>
<dbReference type="Pfam" id="PF00112">
    <property type="entry name" value="Peptidase_C1"/>
    <property type="match status" value="1"/>
</dbReference>
<sequence length="329" mass="35737">MNAATTALLFASVTIAVPFYDESNYMFQFLQWYKQHNKTYTRESFGKRYMTFKKNVKFIREHNAKNSSVTVGLNEFADMTNEEFGAVMKGYTHIERPYIRSKNEKKTLGAIQLPTSVDWTAKGVVTPVKNQAQCGSCWAFSTTGSVEGAHAIATGNLVSLSEQELVDCAGSYGNMGCNGGLMDYGFEYAKAKGLCKESSYAYKGVDGTCQASSCESAVTISGYTDVTPDSEDAMMQAVARQPVSVAIEADRSVFQFYSGGVMDSTACGTQLDHGVLVVGYGELNGAQYWKVKNSWGSSWGMSGYILLGRGKGSSKGTCGVLMQPSYPTM</sequence>
<dbReference type="InterPro" id="IPR038765">
    <property type="entry name" value="Papain-like_cys_pep_sf"/>
</dbReference>
<keyword evidence="4" id="KW-0378">Hydrolase</keyword>
<accession>A0A7S4DM46</accession>
<evidence type="ECO:0000259" key="8">
    <source>
        <dbReference type="SMART" id="SM00645"/>
    </source>
</evidence>
<dbReference type="Pfam" id="PF08246">
    <property type="entry name" value="Inhibitor_I29"/>
    <property type="match status" value="1"/>
</dbReference>
<dbReference type="PANTHER" id="PTHR12411">
    <property type="entry name" value="CYSTEINE PROTEASE FAMILY C1-RELATED"/>
    <property type="match status" value="1"/>
</dbReference>
<dbReference type="GO" id="GO:0006508">
    <property type="term" value="P:proteolysis"/>
    <property type="evidence" value="ECO:0007669"/>
    <property type="project" value="UniProtKB-KW"/>
</dbReference>
<feature type="chain" id="PRO_5031111485" evidence="7">
    <location>
        <begin position="17"/>
        <end position="329"/>
    </location>
</feature>
<dbReference type="InterPro" id="IPR025660">
    <property type="entry name" value="Pept_his_AS"/>
</dbReference>
<feature type="domain" description="Peptidase C1A papain C-terminal" evidence="8">
    <location>
        <begin position="113"/>
        <end position="328"/>
    </location>
</feature>
<evidence type="ECO:0000256" key="7">
    <source>
        <dbReference type="SAM" id="SignalP"/>
    </source>
</evidence>
<keyword evidence="3 7" id="KW-0732">Signal</keyword>
<evidence type="ECO:0000256" key="2">
    <source>
        <dbReference type="ARBA" id="ARBA00022670"/>
    </source>
</evidence>
<dbReference type="Gene3D" id="3.90.70.10">
    <property type="entry name" value="Cysteine proteinases"/>
    <property type="match status" value="1"/>
</dbReference>
<evidence type="ECO:0000259" key="9">
    <source>
        <dbReference type="SMART" id="SM00848"/>
    </source>
</evidence>
<dbReference type="PRINTS" id="PR00705">
    <property type="entry name" value="PAPAIN"/>
</dbReference>
<evidence type="ECO:0000313" key="10">
    <source>
        <dbReference type="EMBL" id="CAE0657688.1"/>
    </source>
</evidence>
<keyword evidence="2" id="KW-0645">Protease</keyword>
<keyword evidence="5" id="KW-0865">Zymogen</keyword>
<keyword evidence="6" id="KW-1015">Disulfide bond</keyword>
<proteinExistence type="inferred from homology"/>
<dbReference type="InterPro" id="IPR000668">
    <property type="entry name" value="Peptidase_C1A_C"/>
</dbReference>
<dbReference type="PROSITE" id="PS00139">
    <property type="entry name" value="THIOL_PROTEASE_CYS"/>
    <property type="match status" value="1"/>
</dbReference>
<name>A0A7S4DM46_9EUKA</name>
<feature type="domain" description="Cathepsin propeptide inhibitor" evidence="9">
    <location>
        <begin position="29"/>
        <end position="84"/>
    </location>
</feature>
<organism evidence="10">
    <name type="scientific">Lotharella globosa</name>
    <dbReference type="NCBI Taxonomy" id="91324"/>
    <lineage>
        <taxon>Eukaryota</taxon>
        <taxon>Sar</taxon>
        <taxon>Rhizaria</taxon>
        <taxon>Cercozoa</taxon>
        <taxon>Chlorarachniophyceae</taxon>
        <taxon>Lotharella</taxon>
    </lineage>
</organism>
<dbReference type="PROSITE" id="PS00639">
    <property type="entry name" value="THIOL_PROTEASE_HIS"/>
    <property type="match status" value="1"/>
</dbReference>
<reference evidence="10" key="1">
    <citation type="submission" date="2021-01" db="EMBL/GenBank/DDBJ databases">
        <authorList>
            <person name="Corre E."/>
            <person name="Pelletier E."/>
            <person name="Niang G."/>
            <person name="Scheremetjew M."/>
            <person name="Finn R."/>
            <person name="Kale V."/>
            <person name="Holt S."/>
            <person name="Cochrane G."/>
            <person name="Meng A."/>
            <person name="Brown T."/>
            <person name="Cohen L."/>
        </authorList>
    </citation>
    <scope>NUCLEOTIDE SEQUENCE</scope>
    <source>
        <strain evidence="10">CCCM811</strain>
    </source>
</reference>
<dbReference type="InterPro" id="IPR013128">
    <property type="entry name" value="Peptidase_C1A"/>
</dbReference>